<evidence type="ECO:0000256" key="3">
    <source>
        <dbReference type="ARBA" id="ARBA00022692"/>
    </source>
</evidence>
<keyword evidence="10" id="KW-1185">Reference proteome</keyword>
<dbReference type="RefSeq" id="WP_345350236.1">
    <property type="nucleotide sequence ID" value="NZ_BAABHJ010000003.1"/>
</dbReference>
<dbReference type="Pfam" id="PF02656">
    <property type="entry name" value="DUF202"/>
    <property type="match status" value="1"/>
</dbReference>
<keyword evidence="3 7" id="KW-0812">Transmembrane</keyword>
<evidence type="ECO:0000256" key="6">
    <source>
        <dbReference type="SAM" id="MobiDB-lite"/>
    </source>
</evidence>
<dbReference type="Proteomes" id="UP001500212">
    <property type="component" value="Unassembled WGS sequence"/>
</dbReference>
<feature type="domain" description="DUF202" evidence="8">
    <location>
        <begin position="28"/>
        <end position="96"/>
    </location>
</feature>
<dbReference type="PANTHER" id="PTHR34187:SF2">
    <property type="entry name" value="DUF202 DOMAIN-CONTAINING PROTEIN"/>
    <property type="match status" value="1"/>
</dbReference>
<gene>
    <name evidence="9" type="ORF">GCM10023195_14410</name>
</gene>
<name>A0ABP8TCI0_9ACTN</name>
<feature type="transmembrane region" description="Helical" evidence="7">
    <location>
        <begin position="37"/>
        <end position="58"/>
    </location>
</feature>
<evidence type="ECO:0000256" key="1">
    <source>
        <dbReference type="ARBA" id="ARBA00004651"/>
    </source>
</evidence>
<proteinExistence type="predicted"/>
<reference evidence="10" key="1">
    <citation type="journal article" date="2019" name="Int. J. Syst. Evol. Microbiol.">
        <title>The Global Catalogue of Microorganisms (GCM) 10K type strain sequencing project: providing services to taxonomists for standard genome sequencing and annotation.</title>
        <authorList>
            <consortium name="The Broad Institute Genomics Platform"/>
            <consortium name="The Broad Institute Genome Sequencing Center for Infectious Disease"/>
            <person name="Wu L."/>
            <person name="Ma J."/>
        </authorList>
    </citation>
    <scope>NUCLEOTIDE SEQUENCE [LARGE SCALE GENOMIC DNA]</scope>
    <source>
        <strain evidence="10">JCM 17938</strain>
    </source>
</reference>
<feature type="transmembrane region" description="Helical" evidence="7">
    <location>
        <begin position="111"/>
        <end position="132"/>
    </location>
</feature>
<dbReference type="EMBL" id="BAABHJ010000003">
    <property type="protein sequence ID" value="GAA4604249.1"/>
    <property type="molecule type" value="Genomic_DNA"/>
</dbReference>
<keyword evidence="4 7" id="KW-1133">Transmembrane helix</keyword>
<dbReference type="InterPro" id="IPR052053">
    <property type="entry name" value="IM_YidH-like"/>
</dbReference>
<protein>
    <recommendedName>
        <fullName evidence="8">DUF202 domain-containing protein</fullName>
    </recommendedName>
</protein>
<evidence type="ECO:0000256" key="4">
    <source>
        <dbReference type="ARBA" id="ARBA00022989"/>
    </source>
</evidence>
<dbReference type="PANTHER" id="PTHR34187">
    <property type="entry name" value="FGR18P"/>
    <property type="match status" value="1"/>
</dbReference>
<evidence type="ECO:0000313" key="9">
    <source>
        <dbReference type="EMBL" id="GAA4604249.1"/>
    </source>
</evidence>
<feature type="transmembrane region" description="Helical" evidence="7">
    <location>
        <begin position="70"/>
        <end position="90"/>
    </location>
</feature>
<dbReference type="InterPro" id="IPR003807">
    <property type="entry name" value="DUF202"/>
</dbReference>
<organism evidence="9 10">
    <name type="scientific">Actinoallomurus liliacearum</name>
    <dbReference type="NCBI Taxonomy" id="1080073"/>
    <lineage>
        <taxon>Bacteria</taxon>
        <taxon>Bacillati</taxon>
        <taxon>Actinomycetota</taxon>
        <taxon>Actinomycetes</taxon>
        <taxon>Streptosporangiales</taxon>
        <taxon>Thermomonosporaceae</taxon>
        <taxon>Actinoallomurus</taxon>
    </lineage>
</organism>
<accession>A0ABP8TCI0</accession>
<evidence type="ECO:0000256" key="2">
    <source>
        <dbReference type="ARBA" id="ARBA00022475"/>
    </source>
</evidence>
<feature type="region of interest" description="Disordered" evidence="6">
    <location>
        <begin position="1"/>
        <end position="21"/>
    </location>
</feature>
<keyword evidence="2" id="KW-1003">Cell membrane</keyword>
<comment type="caution">
    <text evidence="9">The sequence shown here is derived from an EMBL/GenBank/DDBJ whole genome shotgun (WGS) entry which is preliminary data.</text>
</comment>
<evidence type="ECO:0000256" key="5">
    <source>
        <dbReference type="ARBA" id="ARBA00023136"/>
    </source>
</evidence>
<evidence type="ECO:0000256" key="7">
    <source>
        <dbReference type="SAM" id="Phobius"/>
    </source>
</evidence>
<comment type="subcellular location">
    <subcellularLocation>
        <location evidence="1">Cell membrane</location>
        <topology evidence="1">Multi-pass membrane protein</topology>
    </subcellularLocation>
</comment>
<evidence type="ECO:0000259" key="8">
    <source>
        <dbReference type="Pfam" id="PF02656"/>
    </source>
</evidence>
<sequence>MNTPRQPQISDRRPAATDPGEAAAPDVRFLFANERTFLAWSRTALALVAAGLAGVQVLRPFPGIPWSRDLLGVPLMVLGAVIATVGYLEFRRNHRALHQRRPLPRSWLPTILAVAVTVTALTSVVFVLVSTVRSR</sequence>
<evidence type="ECO:0000313" key="10">
    <source>
        <dbReference type="Proteomes" id="UP001500212"/>
    </source>
</evidence>
<keyword evidence="5 7" id="KW-0472">Membrane</keyword>